<sequence>MTEFITVPYIPGWIQWPPSCPFPVLFALLFILPASLHILLAILPLCYPAPLPSSIPAILHLCHPAPLLSCLFAILHPYYPPPLPPCLIFHPILPAILHPFHPAQSAILPFFHPILPAILPTIQPAVLPSSILSYLLSYPPFCLLSCPSSILSCPSSILSYLLSYPPFCLLSCSSSILSCLLSYPPFCPLSCPSSILSYLLSSTPAILHPFHPSLFSHPSLLPSYPTCYPIHHSARYPAPLPSYPAPLPSFPFQPSFPSSILSCLLSYPPFCPLSCLPISLPTAPL</sequence>
<name>A0AAE1BPU6_PETCI</name>
<evidence type="ECO:0000313" key="2">
    <source>
        <dbReference type="EMBL" id="KAK3854791.1"/>
    </source>
</evidence>
<evidence type="ECO:0000313" key="3">
    <source>
        <dbReference type="Proteomes" id="UP001286313"/>
    </source>
</evidence>
<dbReference type="AlphaFoldDB" id="A0AAE1BPU6"/>
<feature type="transmembrane region" description="Helical" evidence="1">
    <location>
        <begin position="24"/>
        <end position="46"/>
    </location>
</feature>
<dbReference type="EMBL" id="JAWQEG010006442">
    <property type="protein sequence ID" value="KAK3854791.1"/>
    <property type="molecule type" value="Genomic_DNA"/>
</dbReference>
<keyword evidence="1" id="KW-0472">Membrane</keyword>
<keyword evidence="3" id="KW-1185">Reference proteome</keyword>
<accession>A0AAE1BPU6</accession>
<organism evidence="2 3">
    <name type="scientific">Petrolisthes cinctipes</name>
    <name type="common">Flat porcelain crab</name>
    <dbReference type="NCBI Taxonomy" id="88211"/>
    <lineage>
        <taxon>Eukaryota</taxon>
        <taxon>Metazoa</taxon>
        <taxon>Ecdysozoa</taxon>
        <taxon>Arthropoda</taxon>
        <taxon>Crustacea</taxon>
        <taxon>Multicrustacea</taxon>
        <taxon>Malacostraca</taxon>
        <taxon>Eumalacostraca</taxon>
        <taxon>Eucarida</taxon>
        <taxon>Decapoda</taxon>
        <taxon>Pleocyemata</taxon>
        <taxon>Anomura</taxon>
        <taxon>Galatheoidea</taxon>
        <taxon>Porcellanidae</taxon>
        <taxon>Petrolisthes</taxon>
    </lineage>
</organism>
<protein>
    <submittedName>
        <fullName evidence="2">Uncharacterized protein</fullName>
    </submittedName>
</protein>
<gene>
    <name evidence="2" type="ORF">Pcinc_038747</name>
</gene>
<reference evidence="2" key="1">
    <citation type="submission" date="2023-10" db="EMBL/GenBank/DDBJ databases">
        <title>Genome assemblies of two species of porcelain crab, Petrolisthes cinctipes and Petrolisthes manimaculis (Anomura: Porcellanidae).</title>
        <authorList>
            <person name="Angst P."/>
        </authorList>
    </citation>
    <scope>NUCLEOTIDE SEQUENCE</scope>
    <source>
        <strain evidence="2">PB745_01</strain>
        <tissue evidence="2">Gill</tissue>
    </source>
</reference>
<keyword evidence="1" id="KW-1133">Transmembrane helix</keyword>
<dbReference type="Proteomes" id="UP001286313">
    <property type="component" value="Unassembled WGS sequence"/>
</dbReference>
<evidence type="ECO:0000256" key="1">
    <source>
        <dbReference type="SAM" id="Phobius"/>
    </source>
</evidence>
<keyword evidence="1" id="KW-0812">Transmembrane</keyword>
<proteinExistence type="predicted"/>
<comment type="caution">
    <text evidence="2">The sequence shown here is derived from an EMBL/GenBank/DDBJ whole genome shotgun (WGS) entry which is preliminary data.</text>
</comment>